<evidence type="ECO:0000256" key="2">
    <source>
        <dbReference type="ARBA" id="ARBA00022651"/>
    </source>
</evidence>
<evidence type="ECO:0000313" key="12">
    <source>
        <dbReference type="EMBL" id="MFC3764638.1"/>
    </source>
</evidence>
<sequence>MNAKWTRRRLLGTSAAVAAGTYLLDQQAAWAALTTSADEDGHELWLRYRQVDEPRLLASYRRAFTQVVKAGDGVLASAQAELVRGLSGLLGRSIGVVDAPTRSGAVVLGTPESSPIVRSHCPAAELEKLGPEGYVVRRARVGKVDVVLVASAGERGVLYGAFHLLRLLQTQRGVEKLNVAERPANPLRLANHWDNLDGSVERGYSGTSIFHWYDLPEIKPHYVEYARAMASVGINATVVNNVNANAEFLSSEMIEKLAPLADTLRAWGIKLQLSANFASPMVLDGLETADPFDPAVRTWWRDKATEIYTHIPDFGGFLVKANSEGQPGPVDYGRTHADGANLLAEALEPHGGIVIWRAFVWHGPETWADEAFETFQPLDGEFAANALVQIKNGPIDFQVREPAHPLFGALPRTNSMMELQVTQEYTGQSTHLCYAVPLWKEVYDFDTHGAGPGTTVASVVGGTAFDYGHSGVAGVMNFGSSTNWTGHHLAAANTHGFGRLAWNPQLSAEQIADEWVRSTFGSHRSLVTVLTGMLLHSREIYESYNSPLGAGFVQGGGDHLDPCVRCNEPWHQSDASGVGFDRTVATGTGTTGHYFPAVTSVFESLDTCPDELLLFFHHVPYTHRLRSGKTVIQHIYDSHFSGLENASRLRSLWQGLRRQVDPRRHREVLARFDRQVDHARQWRDTLVTYWFEKSRILDRRRSWVQAQFGPMWTVLHESSPAPMELTVGNATSGALSLAVAVDVPEGWTSATVDVDVPSRELVPVSVPVQPGGPPGYFLVGVRMGARKDVLVDPIEVLTTPAASRCVLALDAGTAASPLHDGYRRLTPSDAWNAEVGYGWVGTAPESRDRTGNTDALLRDFVNDNAASTLRIAVPAGAHDAYLLVGDADVRSFATYVRVDGKVVAESPFLFRNDFAWLHVPLDGGASGRSVDLELSSAPNEHWHLVALALIAQKG</sequence>
<dbReference type="InterPro" id="IPR011099">
    <property type="entry name" value="Glyco_hydro_67_C"/>
</dbReference>
<evidence type="ECO:0000256" key="6">
    <source>
        <dbReference type="ARBA" id="ARBA00023326"/>
    </source>
</evidence>
<dbReference type="Gene3D" id="3.30.379.10">
    <property type="entry name" value="Chitobiase/beta-hexosaminidase domain 2-like"/>
    <property type="match status" value="1"/>
</dbReference>
<proteinExistence type="inferred from homology"/>
<dbReference type="InterPro" id="IPR037054">
    <property type="entry name" value="A-glucoronidase_C_sf"/>
</dbReference>
<dbReference type="Pfam" id="PF03648">
    <property type="entry name" value="Glyco_hydro_67N"/>
    <property type="match status" value="1"/>
</dbReference>
<dbReference type="InterPro" id="IPR008979">
    <property type="entry name" value="Galactose-bd-like_sf"/>
</dbReference>
<keyword evidence="3 7" id="KW-0378">Hydrolase</keyword>
<dbReference type="EMBL" id="JBHRZH010000030">
    <property type="protein sequence ID" value="MFC3764638.1"/>
    <property type="molecule type" value="Genomic_DNA"/>
</dbReference>
<dbReference type="Gene3D" id="3.90.1330.10">
    <property type="entry name" value="Alpha-glucuronidase, C-terminal domain"/>
    <property type="match status" value="1"/>
</dbReference>
<evidence type="ECO:0000259" key="10">
    <source>
        <dbReference type="Pfam" id="PF07477"/>
    </source>
</evidence>
<feature type="signal peptide" evidence="8">
    <location>
        <begin position="1"/>
        <end position="31"/>
    </location>
</feature>
<feature type="domain" description="Alpha glucuronidase N-terminal" evidence="9">
    <location>
        <begin position="44"/>
        <end position="164"/>
    </location>
</feature>
<organism evidence="12 13">
    <name type="scientific">Tenggerimyces flavus</name>
    <dbReference type="NCBI Taxonomy" id="1708749"/>
    <lineage>
        <taxon>Bacteria</taxon>
        <taxon>Bacillati</taxon>
        <taxon>Actinomycetota</taxon>
        <taxon>Actinomycetes</taxon>
        <taxon>Propionibacteriales</taxon>
        <taxon>Nocardioidaceae</taxon>
        <taxon>Tenggerimyces</taxon>
    </lineage>
</organism>
<evidence type="ECO:0000256" key="5">
    <source>
        <dbReference type="ARBA" id="ARBA00023295"/>
    </source>
</evidence>
<dbReference type="EC" id="3.2.1.131" evidence="7"/>
<evidence type="ECO:0000256" key="8">
    <source>
        <dbReference type="SAM" id="SignalP"/>
    </source>
</evidence>
<evidence type="ECO:0000256" key="1">
    <source>
        <dbReference type="ARBA" id="ARBA00008833"/>
    </source>
</evidence>
<evidence type="ECO:0000259" key="9">
    <source>
        <dbReference type="Pfam" id="PF03648"/>
    </source>
</evidence>
<gene>
    <name evidence="12" type="ORF">ACFOUW_27620</name>
</gene>
<dbReference type="SUPFAM" id="SSF49785">
    <property type="entry name" value="Galactose-binding domain-like"/>
    <property type="match status" value="1"/>
</dbReference>
<comment type="similarity">
    <text evidence="1 7">Belongs to the glycosyl hydrolase 67 family.</text>
</comment>
<evidence type="ECO:0000256" key="3">
    <source>
        <dbReference type="ARBA" id="ARBA00022801"/>
    </source>
</evidence>
<dbReference type="InterPro" id="IPR011100">
    <property type="entry name" value="Glyco_hydro_67_cat"/>
</dbReference>
<dbReference type="InterPro" id="IPR006311">
    <property type="entry name" value="TAT_signal"/>
</dbReference>
<feature type="chain" id="PRO_5045298364" description="Xylan alpha-1,2-glucuronidase" evidence="8">
    <location>
        <begin position="32"/>
        <end position="954"/>
    </location>
</feature>
<protein>
    <recommendedName>
        <fullName evidence="7">Xylan alpha-1,2-glucuronidase</fullName>
        <ecNumber evidence="7">3.2.1.131</ecNumber>
    </recommendedName>
</protein>
<dbReference type="PANTHER" id="PTHR39207:SF1">
    <property type="entry name" value="ALPHA-GLUCURONIDASE A"/>
    <property type="match status" value="1"/>
</dbReference>
<keyword evidence="5 7" id="KW-0326">Glycosidase</keyword>
<keyword evidence="2 7" id="KW-0858">Xylan degradation</keyword>
<feature type="domain" description="Glycosyl hydrolase family 67 C-terminal" evidence="10">
    <location>
        <begin position="485"/>
        <end position="699"/>
    </location>
</feature>
<evidence type="ECO:0000256" key="7">
    <source>
        <dbReference type="RuleBase" id="RU361198"/>
    </source>
</evidence>
<keyword evidence="8" id="KW-0732">Signal</keyword>
<dbReference type="Pfam" id="PF07477">
    <property type="entry name" value="Glyco_hydro_67C"/>
    <property type="match status" value="1"/>
</dbReference>
<comment type="catalytic activity">
    <reaction evidence="7">
        <text>Hydrolysis of (1-&gt;2)-alpha-D-(4-O-methyl)glucuronosyl links in the main chain of hardwood xylans.</text>
        <dbReference type="EC" id="3.2.1.131"/>
    </reaction>
</comment>
<feature type="domain" description="Glycosyl hydrolase family 67 catalytic" evidence="11">
    <location>
        <begin position="168"/>
        <end position="484"/>
    </location>
</feature>
<dbReference type="SUPFAM" id="SSF55545">
    <property type="entry name" value="beta-N-acetylhexosaminidase-like domain"/>
    <property type="match status" value="1"/>
</dbReference>
<name>A0ABV7YHL7_9ACTN</name>
<dbReference type="PANTHER" id="PTHR39207">
    <property type="entry name" value="ALPHA-GLUCURONIDASE A"/>
    <property type="match status" value="1"/>
</dbReference>
<evidence type="ECO:0000256" key="4">
    <source>
        <dbReference type="ARBA" id="ARBA00023277"/>
    </source>
</evidence>
<accession>A0ABV7YHL7</accession>
<reference evidence="13" key="1">
    <citation type="journal article" date="2019" name="Int. J. Syst. Evol. Microbiol.">
        <title>The Global Catalogue of Microorganisms (GCM) 10K type strain sequencing project: providing services to taxonomists for standard genome sequencing and annotation.</title>
        <authorList>
            <consortium name="The Broad Institute Genomics Platform"/>
            <consortium name="The Broad Institute Genome Sequencing Center for Infectious Disease"/>
            <person name="Wu L."/>
            <person name="Ma J."/>
        </authorList>
    </citation>
    <scope>NUCLEOTIDE SEQUENCE [LARGE SCALE GENOMIC DNA]</scope>
    <source>
        <strain evidence="13">CGMCC 4.7241</strain>
    </source>
</reference>
<dbReference type="Gene3D" id="2.60.120.430">
    <property type="entry name" value="Galactose-binding lectin"/>
    <property type="match status" value="1"/>
</dbReference>
<keyword evidence="13" id="KW-1185">Reference proteome</keyword>
<dbReference type="Pfam" id="PF07488">
    <property type="entry name" value="Glyco_hydro_67M"/>
    <property type="match status" value="1"/>
</dbReference>
<keyword evidence="4 7" id="KW-0119">Carbohydrate metabolism</keyword>
<dbReference type="Gene3D" id="3.20.20.80">
    <property type="entry name" value="Glycosidases"/>
    <property type="match status" value="1"/>
</dbReference>
<dbReference type="SUPFAM" id="SSF51445">
    <property type="entry name" value="(Trans)glycosidases"/>
    <property type="match status" value="1"/>
</dbReference>
<dbReference type="InterPro" id="IPR005154">
    <property type="entry name" value="Glyco_hydro_67_aGlcAse_N"/>
</dbReference>
<keyword evidence="6 7" id="KW-0624">Polysaccharide degradation</keyword>
<dbReference type="GO" id="GO:0016787">
    <property type="term" value="F:hydrolase activity"/>
    <property type="evidence" value="ECO:0007669"/>
    <property type="project" value="UniProtKB-KW"/>
</dbReference>
<dbReference type="InterPro" id="IPR017853">
    <property type="entry name" value="GH"/>
</dbReference>
<dbReference type="Proteomes" id="UP001595699">
    <property type="component" value="Unassembled WGS sequence"/>
</dbReference>
<comment type="subunit">
    <text evidence="7">Homodimer.</text>
</comment>
<evidence type="ECO:0000313" key="13">
    <source>
        <dbReference type="Proteomes" id="UP001595699"/>
    </source>
</evidence>
<comment type="caution">
    <text evidence="12">The sequence shown here is derived from an EMBL/GenBank/DDBJ whole genome shotgun (WGS) entry which is preliminary data.</text>
</comment>
<evidence type="ECO:0000259" key="11">
    <source>
        <dbReference type="Pfam" id="PF07488"/>
    </source>
</evidence>
<dbReference type="PROSITE" id="PS51318">
    <property type="entry name" value="TAT"/>
    <property type="match status" value="1"/>
</dbReference>
<dbReference type="InterPro" id="IPR029018">
    <property type="entry name" value="Hex-like_dom2"/>
</dbReference>
<dbReference type="RefSeq" id="WP_205116345.1">
    <property type="nucleotide sequence ID" value="NZ_JAFBCM010000001.1"/>
</dbReference>